<dbReference type="EMBL" id="MKZS01000001">
    <property type="protein sequence ID" value="OLT61946.1"/>
    <property type="molecule type" value="Genomic_DNA"/>
</dbReference>
<protein>
    <submittedName>
        <fullName evidence="1">Uncharacterized protein</fullName>
    </submittedName>
</protein>
<evidence type="ECO:0000313" key="2">
    <source>
        <dbReference type="EMBL" id="OLT62649.1"/>
    </source>
</evidence>
<organism evidence="1 3">
    <name type="scientific">Moorena bouillonii PNG</name>
    <dbReference type="NCBI Taxonomy" id="568701"/>
    <lineage>
        <taxon>Bacteria</taxon>
        <taxon>Bacillati</taxon>
        <taxon>Cyanobacteriota</taxon>
        <taxon>Cyanophyceae</taxon>
        <taxon>Coleofasciculales</taxon>
        <taxon>Coleofasciculaceae</taxon>
        <taxon>Moorena</taxon>
    </lineage>
</organism>
<dbReference type="AlphaFoldDB" id="A0A1U7N7N0"/>
<evidence type="ECO:0000313" key="1">
    <source>
        <dbReference type="EMBL" id="OLT61946.1"/>
    </source>
</evidence>
<dbReference type="EMBL" id="MKZS01000001">
    <property type="protein sequence ID" value="OLT62649.1"/>
    <property type="molecule type" value="Genomic_DNA"/>
</dbReference>
<keyword evidence="3" id="KW-1185">Reference proteome</keyword>
<evidence type="ECO:0000313" key="3">
    <source>
        <dbReference type="Proteomes" id="UP000186657"/>
    </source>
</evidence>
<comment type="caution">
    <text evidence="1">The sequence shown here is derived from an EMBL/GenBank/DDBJ whole genome shotgun (WGS) entry which is preliminary data.</text>
</comment>
<reference evidence="1 3" key="1">
    <citation type="submission" date="2016-10" db="EMBL/GenBank/DDBJ databases">
        <title>Comparative genomics uncovers the prolific and rare metabolic potential of the cyanobacterial genus Moorea.</title>
        <authorList>
            <person name="Leao T."/>
            <person name="Castelao G."/>
            <person name="Korobeynikov A."/>
            <person name="Monroe E.A."/>
            <person name="Podell S."/>
            <person name="Glukhov E."/>
            <person name="Allen E."/>
            <person name="Gerwick W.H."/>
            <person name="Gerwick L."/>
        </authorList>
    </citation>
    <scope>NUCLEOTIDE SEQUENCE [LARGE SCALE GENOMIC DNA]</scope>
    <source>
        <strain evidence="1 3">PNG5-198</strain>
    </source>
</reference>
<gene>
    <name evidence="1" type="ORF">BJP37_25865</name>
    <name evidence="2" type="ORF">BJP37_30095</name>
</gene>
<sequence>MATLREQRADLLSQVGTRKSRGRFDLSVLIIDNGFGVPHRTFTFFFRDRYFFRSKFFIDVKVVVLMQSASGGNPQDRAASLD</sequence>
<name>A0A1U7N7N0_9CYAN</name>
<proteinExistence type="predicted"/>
<accession>A0A1U7N7N0</accession>
<dbReference type="Proteomes" id="UP000186657">
    <property type="component" value="Unassembled WGS sequence"/>
</dbReference>